<dbReference type="Proteomes" id="UP000572007">
    <property type="component" value="Unassembled WGS sequence"/>
</dbReference>
<dbReference type="InterPro" id="IPR005152">
    <property type="entry name" value="Lipase_secreted"/>
</dbReference>
<protein>
    <submittedName>
        <fullName evidence="1">Alpha/beta fold hydrolase</fullName>
    </submittedName>
</protein>
<organism evidence="1 2">
    <name type="scientific">Nocardia coubleae</name>
    <dbReference type="NCBI Taxonomy" id="356147"/>
    <lineage>
        <taxon>Bacteria</taxon>
        <taxon>Bacillati</taxon>
        <taxon>Actinomycetota</taxon>
        <taxon>Actinomycetes</taxon>
        <taxon>Mycobacteriales</taxon>
        <taxon>Nocardiaceae</taxon>
        <taxon>Nocardia</taxon>
    </lineage>
</organism>
<evidence type="ECO:0000313" key="1">
    <source>
        <dbReference type="EMBL" id="NKX86516.1"/>
    </source>
</evidence>
<evidence type="ECO:0000313" key="2">
    <source>
        <dbReference type="Proteomes" id="UP000572007"/>
    </source>
</evidence>
<dbReference type="PANTHER" id="PTHR34853">
    <property type="match status" value="1"/>
</dbReference>
<accession>A0A846W173</accession>
<name>A0A846W173_9NOCA</name>
<dbReference type="SUPFAM" id="SSF53474">
    <property type="entry name" value="alpha/beta-Hydrolases"/>
    <property type="match status" value="1"/>
</dbReference>
<dbReference type="Gene3D" id="1.10.260.130">
    <property type="match status" value="1"/>
</dbReference>
<keyword evidence="2" id="KW-1185">Reference proteome</keyword>
<dbReference type="Pfam" id="PF03583">
    <property type="entry name" value="LIP"/>
    <property type="match status" value="1"/>
</dbReference>
<dbReference type="PIRSF" id="PIRSF029171">
    <property type="entry name" value="Esterase_LipA"/>
    <property type="match status" value="1"/>
</dbReference>
<dbReference type="PANTHER" id="PTHR34853:SF1">
    <property type="entry name" value="LIPASE 5"/>
    <property type="match status" value="1"/>
</dbReference>
<dbReference type="Gene3D" id="3.40.50.1820">
    <property type="entry name" value="alpha/beta hydrolase"/>
    <property type="match status" value="1"/>
</dbReference>
<dbReference type="InterPro" id="IPR029058">
    <property type="entry name" value="AB_hydrolase_fold"/>
</dbReference>
<comment type="caution">
    <text evidence="1">The sequence shown here is derived from an EMBL/GenBank/DDBJ whole genome shotgun (WGS) entry which is preliminary data.</text>
</comment>
<proteinExistence type="predicted"/>
<reference evidence="1 2" key="1">
    <citation type="submission" date="2020-04" db="EMBL/GenBank/DDBJ databases">
        <title>MicrobeNet Type strains.</title>
        <authorList>
            <person name="Nicholson A.C."/>
        </authorList>
    </citation>
    <scope>NUCLEOTIDE SEQUENCE [LARGE SCALE GENOMIC DNA]</scope>
    <source>
        <strain evidence="1 2">DSM 44960</strain>
    </source>
</reference>
<dbReference type="AlphaFoldDB" id="A0A846W173"/>
<dbReference type="GO" id="GO:0004806">
    <property type="term" value="F:triacylglycerol lipase activity"/>
    <property type="evidence" value="ECO:0007669"/>
    <property type="project" value="InterPro"/>
</dbReference>
<sequence>MRCPADIAAYAPGSLIRSRRVELSLFGSVRQQVQAWQLAYRSNDLFGRAEIAITTVVLPAGAVADPDRPLLLFQSAIDSVTERCAPSYVLRHHTRAPGSITRLEWPLIANALRRGWAVGIADHGGMKGSFGAPREPGYRSLDGARAALSFMPLGLHPRTSIALWGYSGGGMATAWAAEMAPSYAPELNLVGAVLGAPVGDPGEVFLRLHGSRFSGFPLMVVAALRRLYPDLDAALDADILPEGQALLAAVEKLPPIVALLRMSGQSFDEHLRRPLDEILAEPKIRAVLDDLRLGLSAPACPLLVMQPVDDQVIHCGSVDEQVERYRAAGTHVTYVRDRMSDHFTLLPLSTPMSLGWLSDRIAANPLAPPSTRTVLSSSISAPSLRGLIGVVGTALAVATGRPLIGAPIASRGPHPVEKAA</sequence>
<gene>
    <name evidence="1" type="ORF">HGA10_04200</name>
</gene>
<keyword evidence="1" id="KW-0378">Hydrolase</keyword>
<dbReference type="GO" id="GO:0016042">
    <property type="term" value="P:lipid catabolic process"/>
    <property type="evidence" value="ECO:0007669"/>
    <property type="project" value="InterPro"/>
</dbReference>
<dbReference type="EMBL" id="JAAXOM010000001">
    <property type="protein sequence ID" value="NKX86516.1"/>
    <property type="molecule type" value="Genomic_DNA"/>
</dbReference>